<dbReference type="Proteomes" id="UP000199103">
    <property type="component" value="Chromosome I"/>
</dbReference>
<dbReference type="CDD" id="cd06587">
    <property type="entry name" value="VOC"/>
    <property type="match status" value="1"/>
</dbReference>
<dbReference type="AlphaFoldDB" id="A0A1H1ZPQ0"/>
<gene>
    <name evidence="2" type="ORF">SAMN04489812_5350</name>
</gene>
<dbReference type="Gene3D" id="3.10.180.10">
    <property type="entry name" value="2,3-Dihydroxybiphenyl 1,2-Dioxygenase, domain 1"/>
    <property type="match status" value="1"/>
</dbReference>
<dbReference type="InterPro" id="IPR029068">
    <property type="entry name" value="Glyas_Bleomycin-R_OHBP_Dase"/>
</dbReference>
<dbReference type="STRING" id="630515.SAMN04489812_5350"/>
<dbReference type="InterPro" id="IPR004360">
    <property type="entry name" value="Glyas_Fos-R_dOase_dom"/>
</dbReference>
<protein>
    <recommendedName>
        <fullName evidence="1">VOC domain-containing protein</fullName>
    </recommendedName>
</protein>
<keyword evidence="3" id="KW-1185">Reference proteome</keyword>
<reference evidence="2 3" key="1">
    <citation type="submission" date="2016-10" db="EMBL/GenBank/DDBJ databases">
        <authorList>
            <person name="de Groot N.N."/>
        </authorList>
    </citation>
    <scope>NUCLEOTIDE SEQUENCE [LARGE SCALE GENOMIC DNA]</scope>
    <source>
        <strain evidence="2 3">DSM 21800</strain>
    </source>
</reference>
<evidence type="ECO:0000313" key="3">
    <source>
        <dbReference type="Proteomes" id="UP000199103"/>
    </source>
</evidence>
<evidence type="ECO:0000259" key="1">
    <source>
        <dbReference type="PROSITE" id="PS51819"/>
    </source>
</evidence>
<dbReference type="OrthoDB" id="2453533at2"/>
<dbReference type="RefSeq" id="WP_091529332.1">
    <property type="nucleotide sequence ID" value="NZ_LT629772.1"/>
</dbReference>
<dbReference type="EMBL" id="LT629772">
    <property type="protein sequence ID" value="SDT35392.1"/>
    <property type="molecule type" value="Genomic_DNA"/>
</dbReference>
<dbReference type="InterPro" id="IPR037523">
    <property type="entry name" value="VOC_core"/>
</dbReference>
<sequence length="111" mass="12174">MANGLFAGIPVRDFRAALAWYVRLLGAEPSFYPNDIEAVWQLAENQFVYIVQQPERAGGAVNMIWADDLADRVAALAARGLEPTEIERLDGVSKYVYRDPDGNETGLGGTT</sequence>
<evidence type="ECO:0000313" key="2">
    <source>
        <dbReference type="EMBL" id="SDT35392.1"/>
    </source>
</evidence>
<dbReference type="Pfam" id="PF00903">
    <property type="entry name" value="Glyoxalase"/>
    <property type="match status" value="1"/>
</dbReference>
<accession>A0A1H1ZPQ0</accession>
<organism evidence="2 3">
    <name type="scientific">Microlunatus soli</name>
    <dbReference type="NCBI Taxonomy" id="630515"/>
    <lineage>
        <taxon>Bacteria</taxon>
        <taxon>Bacillati</taxon>
        <taxon>Actinomycetota</taxon>
        <taxon>Actinomycetes</taxon>
        <taxon>Propionibacteriales</taxon>
        <taxon>Propionibacteriaceae</taxon>
        <taxon>Microlunatus</taxon>
    </lineage>
</organism>
<dbReference type="PROSITE" id="PS51819">
    <property type="entry name" value="VOC"/>
    <property type="match status" value="1"/>
</dbReference>
<name>A0A1H1ZPQ0_9ACTN</name>
<proteinExistence type="predicted"/>
<feature type="domain" description="VOC" evidence="1">
    <location>
        <begin position="2"/>
        <end position="110"/>
    </location>
</feature>
<dbReference type="SUPFAM" id="SSF54593">
    <property type="entry name" value="Glyoxalase/Bleomycin resistance protein/Dihydroxybiphenyl dioxygenase"/>
    <property type="match status" value="1"/>
</dbReference>